<dbReference type="EMBL" id="CAMPGE010004180">
    <property type="protein sequence ID" value="CAI2363027.1"/>
    <property type="molecule type" value="Genomic_DNA"/>
</dbReference>
<evidence type="ECO:0000256" key="1">
    <source>
        <dbReference type="SAM" id="Coils"/>
    </source>
</evidence>
<dbReference type="Proteomes" id="UP001295684">
    <property type="component" value="Unassembled WGS sequence"/>
</dbReference>
<keyword evidence="4" id="KW-1185">Reference proteome</keyword>
<feature type="coiled-coil region" evidence="1">
    <location>
        <begin position="254"/>
        <end position="326"/>
    </location>
</feature>
<feature type="region of interest" description="Disordered" evidence="2">
    <location>
        <begin position="451"/>
        <end position="473"/>
    </location>
</feature>
<gene>
    <name evidence="3" type="ORF">ECRASSUSDP1_LOCUS4357</name>
</gene>
<organism evidence="3 4">
    <name type="scientific">Euplotes crassus</name>
    <dbReference type="NCBI Taxonomy" id="5936"/>
    <lineage>
        <taxon>Eukaryota</taxon>
        <taxon>Sar</taxon>
        <taxon>Alveolata</taxon>
        <taxon>Ciliophora</taxon>
        <taxon>Intramacronucleata</taxon>
        <taxon>Spirotrichea</taxon>
        <taxon>Hypotrichia</taxon>
        <taxon>Euplotida</taxon>
        <taxon>Euplotidae</taxon>
        <taxon>Moneuplotes</taxon>
    </lineage>
</organism>
<comment type="caution">
    <text evidence="3">The sequence shown here is derived from an EMBL/GenBank/DDBJ whole genome shotgun (WGS) entry which is preliminary data.</text>
</comment>
<evidence type="ECO:0000313" key="3">
    <source>
        <dbReference type="EMBL" id="CAI2363027.1"/>
    </source>
</evidence>
<accession>A0AAD1U602</accession>
<proteinExistence type="predicted"/>
<protein>
    <submittedName>
        <fullName evidence="3">Uncharacterized protein</fullName>
    </submittedName>
</protein>
<feature type="compositionally biased region" description="Basic and acidic residues" evidence="2">
    <location>
        <begin position="78"/>
        <end position="91"/>
    </location>
</feature>
<feature type="region of interest" description="Disordered" evidence="2">
    <location>
        <begin position="62"/>
        <end position="100"/>
    </location>
</feature>
<reference evidence="3" key="1">
    <citation type="submission" date="2023-07" db="EMBL/GenBank/DDBJ databases">
        <authorList>
            <consortium name="AG Swart"/>
            <person name="Singh M."/>
            <person name="Singh A."/>
            <person name="Seah K."/>
            <person name="Emmerich C."/>
        </authorList>
    </citation>
    <scope>NUCLEOTIDE SEQUENCE</scope>
    <source>
        <strain evidence="3">DP1</strain>
    </source>
</reference>
<evidence type="ECO:0000313" key="4">
    <source>
        <dbReference type="Proteomes" id="UP001295684"/>
    </source>
</evidence>
<feature type="region of interest" description="Disordered" evidence="2">
    <location>
        <begin position="388"/>
        <end position="421"/>
    </location>
</feature>
<name>A0AAD1U602_EUPCR</name>
<feature type="compositionally biased region" description="Polar residues" evidence="2">
    <location>
        <begin position="451"/>
        <end position="460"/>
    </location>
</feature>
<feature type="compositionally biased region" description="Polar residues" evidence="2">
    <location>
        <begin position="408"/>
        <end position="421"/>
    </location>
</feature>
<keyword evidence="1" id="KW-0175">Coiled coil</keyword>
<evidence type="ECO:0000256" key="2">
    <source>
        <dbReference type="SAM" id="MobiDB-lite"/>
    </source>
</evidence>
<dbReference type="AlphaFoldDB" id="A0AAD1U602"/>
<sequence>MEKLKTSEKIEKWLKNKLAKQPCDSNRENGGNIHTNIFDKYDALISKYKICITNDKAAKSKRNNTQGYKNGLGGKNTRTIDSKRLLPDTTKDNSNPYKVNKSFSTRKASVPIENLNSHINLQQYSNLPESQRAMSKKINKLSVENLKVLKSSRSKRKALYKQRSVQGSLHVAPATPTAQNICLCQKRDKFALPVAKISKGRNLYHSQNNPIQFKTQSVDFPRTKVNIWADEKKNKIVRYRKTEEMRGALERQKKEKLAREAQDQQNIKKEYEEMLGKIKIYKDDLKTEAIQKVHKMNQQKEIMEENKSLYQRNQKLQQEMDKKETMKENPQYLIERERQDKEFSEKRSKERKALDLHYLTQIKENQKRNIELKKLGQDTSQTTSFLSKLKSHQPKIPKSPFKPPKTYLPTQPTHSKPSENQISTLTKLQTFRALQRSRQTKAISLYNKTSLHSKPSQHQNLPALAGKASPTGLSWSEGKDVETVLRKGKLNREGIRYLKMSSVERREELDRVLKEMIGRKDRERRKKGVESGEFERTDQEIYFPKGFEMF</sequence>